<dbReference type="GO" id="GO:0015386">
    <property type="term" value="F:potassium:proton antiporter activity"/>
    <property type="evidence" value="ECO:0007669"/>
    <property type="project" value="TreeGrafter"/>
</dbReference>
<evidence type="ECO:0000313" key="15">
    <source>
        <dbReference type="Proteomes" id="UP001139308"/>
    </source>
</evidence>
<comment type="similarity">
    <text evidence="2">Belongs to the monovalent cation:proton antiporter 1 (CPA1) transporter (TC 2.A.36) family.</text>
</comment>
<keyword evidence="7 12" id="KW-1133">Transmembrane helix</keyword>
<feature type="transmembrane region" description="Helical" evidence="12">
    <location>
        <begin position="236"/>
        <end position="253"/>
    </location>
</feature>
<comment type="subcellular location">
    <subcellularLocation>
        <location evidence="1">Cell membrane</location>
        <topology evidence="1">Multi-pass membrane protein</topology>
    </subcellularLocation>
</comment>
<feature type="transmembrane region" description="Helical" evidence="12">
    <location>
        <begin position="265"/>
        <end position="284"/>
    </location>
</feature>
<evidence type="ECO:0000256" key="8">
    <source>
        <dbReference type="ARBA" id="ARBA00023053"/>
    </source>
</evidence>
<evidence type="ECO:0000256" key="11">
    <source>
        <dbReference type="ARBA" id="ARBA00023201"/>
    </source>
</evidence>
<evidence type="ECO:0000256" key="12">
    <source>
        <dbReference type="SAM" id="Phobius"/>
    </source>
</evidence>
<keyword evidence="5" id="KW-1003">Cell membrane</keyword>
<dbReference type="InterPro" id="IPR038770">
    <property type="entry name" value="Na+/solute_symporter_sf"/>
</dbReference>
<dbReference type="GO" id="GO:0015385">
    <property type="term" value="F:sodium:proton antiporter activity"/>
    <property type="evidence" value="ECO:0007669"/>
    <property type="project" value="InterPro"/>
</dbReference>
<name>A0A9X1RSU2_9BURK</name>
<dbReference type="GO" id="GO:0051453">
    <property type="term" value="P:regulation of intracellular pH"/>
    <property type="evidence" value="ECO:0007669"/>
    <property type="project" value="TreeGrafter"/>
</dbReference>
<keyword evidence="9" id="KW-0406">Ion transport</keyword>
<dbReference type="Pfam" id="PF00999">
    <property type="entry name" value="Na_H_Exchanger"/>
    <property type="match status" value="1"/>
</dbReference>
<dbReference type="InterPro" id="IPR018422">
    <property type="entry name" value="Cation/H_exchanger_CPA1"/>
</dbReference>
<feature type="transmembrane region" description="Helical" evidence="12">
    <location>
        <begin position="113"/>
        <end position="135"/>
    </location>
</feature>
<keyword evidence="6 12" id="KW-0812">Transmembrane</keyword>
<protein>
    <submittedName>
        <fullName evidence="14">Sodium:proton antiporter</fullName>
    </submittedName>
</protein>
<reference evidence="14" key="1">
    <citation type="submission" date="2022-01" db="EMBL/GenBank/DDBJ databases">
        <title>Genome sequence and assembly of Parabukholderia sp. RG36.</title>
        <authorList>
            <person name="Chhetri G."/>
        </authorList>
    </citation>
    <scope>NUCLEOTIDE SEQUENCE</scope>
    <source>
        <strain evidence="14">RG36</strain>
    </source>
</reference>
<sequence length="401" mass="43713">MDFNVALFELLLLVSALVAMLVRRLHMPYSVGLVIAGISLSYMASSRFPVIPLNQDFIYNVLLPPLIFEAAFHMRWTEVRKDFVVVQTLAIVGVLLSTGITAAGMHFLLHWEWISGLLFGTLIAATDPVSILATFREAGVVGRFRHLVEAESLFNDGTAAAGFRIVLAFVVGTHVGLIDVLRISGTVLLGSVFCGWLIGNVVLSLLHRTDDHLVEIAFAMIAAYGSFLLADNLQLSGVLATLVAGLVMGRLNAINPMTKRGREAVEAVLEYTVFAANSFIFLFIGIQQARREYDTVWASIGIAVVVVMLARAVAVYPCCMLFSRSSLRIDVRHQHVLFWGGLRGALALALAMGLPPGVPRREEIVTVCFAVVAFSIFIQGTTMTALLRRLRIVQRNGGGSQ</sequence>
<comment type="caution">
    <text evidence="14">The sequence shown here is derived from an EMBL/GenBank/DDBJ whole genome shotgun (WGS) entry which is preliminary data.</text>
</comment>
<evidence type="ECO:0000313" key="14">
    <source>
        <dbReference type="EMBL" id="MCG5076693.1"/>
    </source>
</evidence>
<dbReference type="RefSeq" id="WP_238466600.1">
    <property type="nucleotide sequence ID" value="NZ_JAKLJA010000026.1"/>
</dbReference>
<evidence type="ECO:0000256" key="2">
    <source>
        <dbReference type="ARBA" id="ARBA00007367"/>
    </source>
</evidence>
<dbReference type="Gene3D" id="1.20.1530.20">
    <property type="match status" value="1"/>
</dbReference>
<dbReference type="PRINTS" id="PR01084">
    <property type="entry name" value="NAHEXCHNGR"/>
</dbReference>
<feature type="transmembrane region" description="Helical" evidence="12">
    <location>
        <begin position="336"/>
        <end position="358"/>
    </location>
</feature>
<gene>
    <name evidence="14" type="ORF">L5014_25645</name>
</gene>
<feature type="transmembrane region" description="Helical" evidence="12">
    <location>
        <begin position="364"/>
        <end position="387"/>
    </location>
</feature>
<evidence type="ECO:0000256" key="7">
    <source>
        <dbReference type="ARBA" id="ARBA00022989"/>
    </source>
</evidence>
<evidence type="ECO:0000256" key="3">
    <source>
        <dbReference type="ARBA" id="ARBA00022448"/>
    </source>
</evidence>
<keyword evidence="11" id="KW-0739">Sodium transport</keyword>
<dbReference type="InterPro" id="IPR004709">
    <property type="entry name" value="NaH_exchanger"/>
</dbReference>
<feature type="transmembrane region" description="Helical" evidence="12">
    <location>
        <begin position="213"/>
        <end position="230"/>
    </location>
</feature>
<dbReference type="AlphaFoldDB" id="A0A9X1RSU2"/>
<organism evidence="14 15">
    <name type="scientific">Paraburkholderia tagetis</name>
    <dbReference type="NCBI Taxonomy" id="2913261"/>
    <lineage>
        <taxon>Bacteria</taxon>
        <taxon>Pseudomonadati</taxon>
        <taxon>Pseudomonadota</taxon>
        <taxon>Betaproteobacteria</taxon>
        <taxon>Burkholderiales</taxon>
        <taxon>Burkholderiaceae</taxon>
        <taxon>Paraburkholderia</taxon>
    </lineage>
</organism>
<feature type="transmembrane region" description="Helical" evidence="12">
    <location>
        <begin position="83"/>
        <end position="107"/>
    </location>
</feature>
<keyword evidence="4" id="KW-0050">Antiport</keyword>
<accession>A0A9X1RSU2</accession>
<evidence type="ECO:0000259" key="13">
    <source>
        <dbReference type="Pfam" id="PF00999"/>
    </source>
</evidence>
<evidence type="ECO:0000256" key="9">
    <source>
        <dbReference type="ARBA" id="ARBA00023065"/>
    </source>
</evidence>
<feature type="transmembrane region" description="Helical" evidence="12">
    <location>
        <begin position="296"/>
        <end position="316"/>
    </location>
</feature>
<dbReference type="GO" id="GO:0005886">
    <property type="term" value="C:plasma membrane"/>
    <property type="evidence" value="ECO:0007669"/>
    <property type="project" value="UniProtKB-SubCell"/>
</dbReference>
<dbReference type="Proteomes" id="UP001139308">
    <property type="component" value="Unassembled WGS sequence"/>
</dbReference>
<dbReference type="PANTHER" id="PTHR10110">
    <property type="entry name" value="SODIUM/HYDROGEN EXCHANGER"/>
    <property type="match status" value="1"/>
</dbReference>
<keyword evidence="8" id="KW-0915">Sodium</keyword>
<dbReference type="PANTHER" id="PTHR10110:SF195">
    <property type="entry name" value="NA(+)_H(+) ANTIPORTER NHAS2"/>
    <property type="match status" value="1"/>
</dbReference>
<dbReference type="GO" id="GO:0098719">
    <property type="term" value="P:sodium ion import across plasma membrane"/>
    <property type="evidence" value="ECO:0007669"/>
    <property type="project" value="TreeGrafter"/>
</dbReference>
<dbReference type="InterPro" id="IPR006153">
    <property type="entry name" value="Cation/H_exchanger_TM"/>
</dbReference>
<feature type="transmembrane region" description="Helical" evidence="12">
    <location>
        <begin position="156"/>
        <end position="177"/>
    </location>
</feature>
<evidence type="ECO:0000256" key="6">
    <source>
        <dbReference type="ARBA" id="ARBA00022692"/>
    </source>
</evidence>
<evidence type="ECO:0000256" key="4">
    <source>
        <dbReference type="ARBA" id="ARBA00022449"/>
    </source>
</evidence>
<keyword evidence="3" id="KW-0813">Transport</keyword>
<feature type="transmembrane region" description="Helical" evidence="12">
    <location>
        <begin position="183"/>
        <end position="206"/>
    </location>
</feature>
<keyword evidence="15" id="KW-1185">Reference proteome</keyword>
<evidence type="ECO:0000256" key="5">
    <source>
        <dbReference type="ARBA" id="ARBA00022475"/>
    </source>
</evidence>
<keyword evidence="10 12" id="KW-0472">Membrane</keyword>
<proteinExistence type="inferred from homology"/>
<evidence type="ECO:0000256" key="1">
    <source>
        <dbReference type="ARBA" id="ARBA00004651"/>
    </source>
</evidence>
<evidence type="ECO:0000256" key="10">
    <source>
        <dbReference type="ARBA" id="ARBA00023136"/>
    </source>
</evidence>
<feature type="domain" description="Cation/H+ exchanger transmembrane" evidence="13">
    <location>
        <begin position="14"/>
        <end position="388"/>
    </location>
</feature>
<feature type="transmembrane region" description="Helical" evidence="12">
    <location>
        <begin position="29"/>
        <end position="45"/>
    </location>
</feature>
<feature type="transmembrane region" description="Helical" evidence="12">
    <location>
        <begin position="57"/>
        <end position="76"/>
    </location>
</feature>
<dbReference type="EMBL" id="JAKLJA010000026">
    <property type="protein sequence ID" value="MCG5076693.1"/>
    <property type="molecule type" value="Genomic_DNA"/>
</dbReference>
<feature type="transmembrane region" description="Helical" evidence="12">
    <location>
        <begin position="6"/>
        <end position="22"/>
    </location>
</feature>